<keyword evidence="1" id="KW-0238">DNA-binding</keyword>
<evidence type="ECO:0000256" key="1">
    <source>
        <dbReference type="ARBA" id="ARBA00023125"/>
    </source>
</evidence>
<dbReference type="Gene3D" id="1.10.260.40">
    <property type="entry name" value="lambda repressor-like DNA-binding domains"/>
    <property type="match status" value="1"/>
</dbReference>
<evidence type="ECO:0000313" key="4">
    <source>
        <dbReference type="Proteomes" id="UP000199584"/>
    </source>
</evidence>
<dbReference type="OrthoDB" id="118856at2"/>
<dbReference type="InterPro" id="IPR010982">
    <property type="entry name" value="Lambda_DNA-bd_dom_sf"/>
</dbReference>
<dbReference type="STRING" id="39060.SAMN05660706_12513"/>
<dbReference type="Pfam" id="PF01381">
    <property type="entry name" value="HTH_3"/>
    <property type="match status" value="1"/>
</dbReference>
<dbReference type="CDD" id="cd00093">
    <property type="entry name" value="HTH_XRE"/>
    <property type="match status" value="1"/>
</dbReference>
<dbReference type="EMBL" id="FOYM01000025">
    <property type="protein sequence ID" value="SFR12360.1"/>
    <property type="molecule type" value="Genomic_DNA"/>
</dbReference>
<dbReference type="SUPFAM" id="SSF47413">
    <property type="entry name" value="lambda repressor-like DNA-binding domains"/>
    <property type="match status" value="1"/>
</dbReference>
<proteinExistence type="predicted"/>
<keyword evidence="4" id="KW-1185">Reference proteome</keyword>
<dbReference type="SMART" id="SM00530">
    <property type="entry name" value="HTH_XRE"/>
    <property type="match status" value="1"/>
</dbReference>
<gene>
    <name evidence="3" type="ORF">SAMN05660706_12513</name>
</gene>
<sequence>MEIGSRIKIFREAAKVKSYELAQAVGVSKVYMSKLERNAKKPSIETIERICSTLGITLGEFFADDIQEVSPEIKQIINKAQKLTPRQLKILNDVLDEWIDNKKDCT</sequence>
<dbReference type="PROSITE" id="PS50943">
    <property type="entry name" value="HTH_CROC1"/>
    <property type="match status" value="1"/>
</dbReference>
<dbReference type="AlphaFoldDB" id="A0A1I6E3L0"/>
<feature type="domain" description="HTH cro/C1-type" evidence="2">
    <location>
        <begin position="7"/>
        <end position="61"/>
    </location>
</feature>
<reference evidence="4" key="1">
    <citation type="submission" date="2016-10" db="EMBL/GenBank/DDBJ databases">
        <authorList>
            <person name="Varghese N."/>
            <person name="Submissions S."/>
        </authorList>
    </citation>
    <scope>NUCLEOTIDE SEQUENCE [LARGE SCALE GENOMIC DNA]</scope>
    <source>
        <strain evidence="4">DSM 3669</strain>
    </source>
</reference>
<dbReference type="InterPro" id="IPR050807">
    <property type="entry name" value="TransReg_Diox_bact_type"/>
</dbReference>
<dbReference type="PANTHER" id="PTHR46797:SF1">
    <property type="entry name" value="METHYLPHOSPHONATE SYNTHASE"/>
    <property type="match status" value="1"/>
</dbReference>
<accession>A0A1I6E3L0</accession>
<evidence type="ECO:0000313" key="3">
    <source>
        <dbReference type="EMBL" id="SFR12360.1"/>
    </source>
</evidence>
<name>A0A1I6E3L0_9FIRM</name>
<dbReference type="InterPro" id="IPR001387">
    <property type="entry name" value="Cro/C1-type_HTH"/>
</dbReference>
<protein>
    <submittedName>
        <fullName evidence="3">Transcriptional regulator, contains XRE-family HTH domain</fullName>
    </submittedName>
</protein>
<dbReference type="PANTHER" id="PTHR46797">
    <property type="entry name" value="HTH-TYPE TRANSCRIPTIONAL REGULATOR"/>
    <property type="match status" value="1"/>
</dbReference>
<evidence type="ECO:0000259" key="2">
    <source>
        <dbReference type="PROSITE" id="PS50943"/>
    </source>
</evidence>
<organism evidence="3 4">
    <name type="scientific">Desulfoscipio geothermicus DSM 3669</name>
    <dbReference type="NCBI Taxonomy" id="1121426"/>
    <lineage>
        <taxon>Bacteria</taxon>
        <taxon>Bacillati</taxon>
        <taxon>Bacillota</taxon>
        <taxon>Clostridia</taxon>
        <taxon>Eubacteriales</taxon>
        <taxon>Desulfallaceae</taxon>
        <taxon>Desulfoscipio</taxon>
    </lineage>
</organism>
<dbReference type="GO" id="GO:0003677">
    <property type="term" value="F:DNA binding"/>
    <property type="evidence" value="ECO:0007669"/>
    <property type="project" value="UniProtKB-KW"/>
</dbReference>
<dbReference type="GO" id="GO:0003700">
    <property type="term" value="F:DNA-binding transcription factor activity"/>
    <property type="evidence" value="ECO:0007669"/>
    <property type="project" value="TreeGrafter"/>
</dbReference>
<dbReference type="GO" id="GO:0005829">
    <property type="term" value="C:cytosol"/>
    <property type="evidence" value="ECO:0007669"/>
    <property type="project" value="TreeGrafter"/>
</dbReference>
<dbReference type="Proteomes" id="UP000199584">
    <property type="component" value="Unassembled WGS sequence"/>
</dbReference>
<dbReference type="RefSeq" id="WP_092485546.1">
    <property type="nucleotide sequence ID" value="NZ_FOYM01000025.1"/>
</dbReference>